<comment type="similarity">
    <text evidence="1 4">Belongs to the glycosyl hydrolase 1 family.</text>
</comment>
<dbReference type="Pfam" id="PF00232">
    <property type="entry name" value="Glyco_hydro_1"/>
    <property type="match status" value="1"/>
</dbReference>
<dbReference type="AlphaFoldDB" id="A0AAP3UY30"/>
<protein>
    <submittedName>
        <fullName evidence="5">Family 1 glycosylhydrolase</fullName>
    </submittedName>
</protein>
<dbReference type="PRINTS" id="PR00131">
    <property type="entry name" value="GLHYDRLASE1"/>
</dbReference>
<keyword evidence="6" id="KW-1185">Reference proteome</keyword>
<name>A0AAP3UY30_9PROT</name>
<dbReference type="SUPFAM" id="SSF51445">
    <property type="entry name" value="(Trans)glycosidases"/>
    <property type="match status" value="1"/>
</dbReference>
<gene>
    <name evidence="5" type="ORF">PZ740_04750</name>
</gene>
<dbReference type="GO" id="GO:0005975">
    <property type="term" value="P:carbohydrate metabolic process"/>
    <property type="evidence" value="ECO:0007669"/>
    <property type="project" value="InterPro"/>
</dbReference>
<accession>A0AAP3UY30</accession>
<sequence length="152" mass="16441">MVVRWQGRGRAALFGRDCLDDHHGTGRRFAVTGAEIHAPGLLQVLESYASLGLPMMITENGLATDDEALRAVCLREHLEALGQAVARGLDVRGYLHWTLMDNFEWALGTTVRFGLAANDFATQARTPRPAMTLLAEVARANAVAAAQEVAAE</sequence>
<dbReference type="InterPro" id="IPR001360">
    <property type="entry name" value="Glyco_hydro_1"/>
</dbReference>
<dbReference type="GO" id="GO:0008422">
    <property type="term" value="F:beta-glucosidase activity"/>
    <property type="evidence" value="ECO:0007669"/>
    <property type="project" value="TreeGrafter"/>
</dbReference>
<dbReference type="Gene3D" id="3.20.20.80">
    <property type="entry name" value="Glycosidases"/>
    <property type="match status" value="1"/>
</dbReference>
<evidence type="ECO:0000313" key="5">
    <source>
        <dbReference type="EMBL" id="MDF1585693.1"/>
    </source>
</evidence>
<dbReference type="PANTHER" id="PTHR10353:SF36">
    <property type="entry name" value="LP05116P"/>
    <property type="match status" value="1"/>
</dbReference>
<keyword evidence="3" id="KW-0326">Glycosidase</keyword>
<dbReference type="Proteomes" id="UP001301140">
    <property type="component" value="Unassembled WGS sequence"/>
</dbReference>
<organism evidence="5 6">
    <name type="scientific">Marinimicrococcus flavescens</name>
    <dbReference type="NCBI Taxonomy" id="3031815"/>
    <lineage>
        <taxon>Bacteria</taxon>
        <taxon>Pseudomonadati</taxon>
        <taxon>Pseudomonadota</taxon>
        <taxon>Alphaproteobacteria</taxon>
        <taxon>Geminicoccales</taxon>
        <taxon>Geminicoccaceae</taxon>
        <taxon>Marinimicrococcus</taxon>
    </lineage>
</organism>
<dbReference type="InterPro" id="IPR017853">
    <property type="entry name" value="GH"/>
</dbReference>
<proteinExistence type="inferred from homology"/>
<evidence type="ECO:0000256" key="1">
    <source>
        <dbReference type="ARBA" id="ARBA00010838"/>
    </source>
</evidence>
<reference evidence="5 6" key="1">
    <citation type="submission" date="2023-03" db="EMBL/GenBank/DDBJ databases">
        <title>YIM 152171 draft genome.</title>
        <authorList>
            <person name="Yang Z."/>
        </authorList>
    </citation>
    <scope>NUCLEOTIDE SEQUENCE [LARGE SCALE GENOMIC DNA]</scope>
    <source>
        <strain evidence="5 6">YIM 152171</strain>
    </source>
</reference>
<evidence type="ECO:0000313" key="6">
    <source>
        <dbReference type="Proteomes" id="UP001301140"/>
    </source>
</evidence>
<evidence type="ECO:0000256" key="3">
    <source>
        <dbReference type="ARBA" id="ARBA00023295"/>
    </source>
</evidence>
<dbReference type="RefSeq" id="WP_327788226.1">
    <property type="nucleotide sequence ID" value="NZ_JARGEQ010000040.1"/>
</dbReference>
<keyword evidence="2" id="KW-0378">Hydrolase</keyword>
<dbReference type="PANTHER" id="PTHR10353">
    <property type="entry name" value="GLYCOSYL HYDROLASE"/>
    <property type="match status" value="1"/>
</dbReference>
<evidence type="ECO:0000256" key="4">
    <source>
        <dbReference type="RuleBase" id="RU003690"/>
    </source>
</evidence>
<dbReference type="EMBL" id="JARGEQ010000040">
    <property type="protein sequence ID" value="MDF1585693.1"/>
    <property type="molecule type" value="Genomic_DNA"/>
</dbReference>
<comment type="caution">
    <text evidence="5">The sequence shown here is derived from an EMBL/GenBank/DDBJ whole genome shotgun (WGS) entry which is preliminary data.</text>
</comment>
<evidence type="ECO:0000256" key="2">
    <source>
        <dbReference type="ARBA" id="ARBA00022801"/>
    </source>
</evidence>